<feature type="compositionally biased region" description="Low complexity" evidence="2">
    <location>
        <begin position="131"/>
        <end position="143"/>
    </location>
</feature>
<accession>A0A1Q9E3T6</accession>
<feature type="region of interest" description="Disordered" evidence="2">
    <location>
        <begin position="126"/>
        <end position="169"/>
    </location>
</feature>
<dbReference type="InterPro" id="IPR000571">
    <property type="entry name" value="Znf_CCCH"/>
</dbReference>
<dbReference type="AlphaFoldDB" id="A0A1Q9E3T6"/>
<feature type="compositionally biased region" description="Low complexity" evidence="2">
    <location>
        <begin position="45"/>
        <end position="57"/>
    </location>
</feature>
<sequence length="251" mass="26878">MPRRTWACCARRRITVSLAEDSGRGLPPNRSNDEAQKTQDRCDIAAASSSDSARAAAPDGEDAQSEADSAPWSLEGSHVSSYRNGSLASSYCESSLNFSAYPLSDASSDSHRNFWRPPLLLGHFGSDASKDSSASSESPADLSPRNDRTDYPGGNQAASSGEAPGTEANMISIGSVDHPTRCSPCVFFVAKSRCSSGVRCCFCHLPHSMQAPRRARLFREELVGGMDCPGLVMWPSVHGKVLEKSPTEAFI</sequence>
<evidence type="ECO:0000256" key="1">
    <source>
        <dbReference type="PROSITE-ProRule" id="PRU00723"/>
    </source>
</evidence>
<feature type="region of interest" description="Disordered" evidence="2">
    <location>
        <begin position="19"/>
        <end position="79"/>
    </location>
</feature>
<name>A0A1Q9E3T6_SYMMI</name>
<dbReference type="Proteomes" id="UP000186817">
    <property type="component" value="Unassembled WGS sequence"/>
</dbReference>
<dbReference type="EMBL" id="LSRX01000273">
    <property type="protein sequence ID" value="OLQ02086.1"/>
    <property type="molecule type" value="Genomic_DNA"/>
</dbReference>
<feature type="zinc finger region" description="C3H1-type" evidence="1">
    <location>
        <begin position="184"/>
        <end position="207"/>
    </location>
</feature>
<comment type="caution">
    <text evidence="4">The sequence shown here is derived from an EMBL/GenBank/DDBJ whole genome shotgun (WGS) entry which is preliminary data.</text>
</comment>
<evidence type="ECO:0000256" key="2">
    <source>
        <dbReference type="SAM" id="MobiDB-lite"/>
    </source>
</evidence>
<proteinExistence type="predicted"/>
<dbReference type="PROSITE" id="PS50103">
    <property type="entry name" value="ZF_C3H1"/>
    <property type="match status" value="1"/>
</dbReference>
<protein>
    <recommendedName>
        <fullName evidence="3">C3H1-type domain-containing protein</fullName>
    </recommendedName>
</protein>
<keyword evidence="1" id="KW-0863">Zinc-finger</keyword>
<gene>
    <name evidence="4" type="ORF">AK812_SmicGene15127</name>
</gene>
<feature type="compositionally biased region" description="Basic and acidic residues" evidence="2">
    <location>
        <begin position="31"/>
        <end position="43"/>
    </location>
</feature>
<feature type="domain" description="C3H1-type" evidence="3">
    <location>
        <begin position="184"/>
        <end position="207"/>
    </location>
</feature>
<keyword evidence="1" id="KW-0479">Metal-binding</keyword>
<dbReference type="OrthoDB" id="449415at2759"/>
<keyword evidence="1" id="KW-0862">Zinc</keyword>
<keyword evidence="5" id="KW-1185">Reference proteome</keyword>
<reference evidence="4 5" key="1">
    <citation type="submission" date="2016-02" db="EMBL/GenBank/DDBJ databases">
        <title>Genome analysis of coral dinoflagellate symbionts highlights evolutionary adaptations to a symbiotic lifestyle.</title>
        <authorList>
            <person name="Aranda M."/>
            <person name="Li Y."/>
            <person name="Liew Y.J."/>
            <person name="Baumgarten S."/>
            <person name="Simakov O."/>
            <person name="Wilson M."/>
            <person name="Piel J."/>
            <person name="Ashoor H."/>
            <person name="Bougouffa S."/>
            <person name="Bajic V.B."/>
            <person name="Ryu T."/>
            <person name="Ravasi T."/>
            <person name="Bayer T."/>
            <person name="Micklem G."/>
            <person name="Kim H."/>
            <person name="Bhak J."/>
            <person name="Lajeunesse T.C."/>
            <person name="Voolstra C.R."/>
        </authorList>
    </citation>
    <scope>NUCLEOTIDE SEQUENCE [LARGE SCALE GENOMIC DNA]</scope>
    <source>
        <strain evidence="4 5">CCMP2467</strain>
    </source>
</reference>
<evidence type="ECO:0000259" key="3">
    <source>
        <dbReference type="PROSITE" id="PS50103"/>
    </source>
</evidence>
<evidence type="ECO:0000313" key="5">
    <source>
        <dbReference type="Proteomes" id="UP000186817"/>
    </source>
</evidence>
<dbReference type="GO" id="GO:0008270">
    <property type="term" value="F:zinc ion binding"/>
    <property type="evidence" value="ECO:0007669"/>
    <property type="project" value="UniProtKB-KW"/>
</dbReference>
<evidence type="ECO:0000313" key="4">
    <source>
        <dbReference type="EMBL" id="OLQ02086.1"/>
    </source>
</evidence>
<organism evidence="4 5">
    <name type="scientific">Symbiodinium microadriaticum</name>
    <name type="common">Dinoflagellate</name>
    <name type="synonym">Zooxanthella microadriatica</name>
    <dbReference type="NCBI Taxonomy" id="2951"/>
    <lineage>
        <taxon>Eukaryota</taxon>
        <taxon>Sar</taxon>
        <taxon>Alveolata</taxon>
        <taxon>Dinophyceae</taxon>
        <taxon>Suessiales</taxon>
        <taxon>Symbiodiniaceae</taxon>
        <taxon>Symbiodinium</taxon>
    </lineage>
</organism>